<dbReference type="SUPFAM" id="SSF56112">
    <property type="entry name" value="Protein kinase-like (PK-like)"/>
    <property type="match status" value="1"/>
</dbReference>
<dbReference type="InterPro" id="IPR011009">
    <property type="entry name" value="Kinase-like_dom_sf"/>
</dbReference>
<dbReference type="Gene3D" id="3.90.1200.10">
    <property type="match status" value="1"/>
</dbReference>
<dbReference type="AlphaFoldDB" id="A0A2N7S3G2"/>
<dbReference type="RefSeq" id="WP_102597509.1">
    <property type="nucleotide sequence ID" value="NZ_JBQDKG010000010.1"/>
</dbReference>
<protein>
    <submittedName>
        <fullName evidence="2">Aminoglycoside phosphotransferase</fullName>
    </submittedName>
</protein>
<dbReference type="InterPro" id="IPR002575">
    <property type="entry name" value="Aminoglycoside_PTrfase"/>
</dbReference>
<dbReference type="GO" id="GO:0004672">
    <property type="term" value="F:protein kinase activity"/>
    <property type="evidence" value="ECO:0007669"/>
    <property type="project" value="InterPro"/>
</dbReference>
<feature type="domain" description="Aminoglycoside phosphotransferase" evidence="1">
    <location>
        <begin position="80"/>
        <end position="259"/>
    </location>
</feature>
<gene>
    <name evidence="2" type="ORF">CIK84_03625</name>
</gene>
<evidence type="ECO:0000313" key="3">
    <source>
        <dbReference type="Proteomes" id="UP000235739"/>
    </source>
</evidence>
<name>A0A2N7S3G2_9MICC</name>
<evidence type="ECO:0000259" key="1">
    <source>
        <dbReference type="Pfam" id="PF01636"/>
    </source>
</evidence>
<dbReference type="InterPro" id="IPR008266">
    <property type="entry name" value="Tyr_kinase_AS"/>
</dbReference>
<dbReference type="Pfam" id="PF01636">
    <property type="entry name" value="APH"/>
    <property type="match status" value="1"/>
</dbReference>
<accession>A0A2N7S3G2</accession>
<dbReference type="EMBL" id="PNQX01000001">
    <property type="protein sequence ID" value="PMQ20696.1"/>
    <property type="molecule type" value="Genomic_DNA"/>
</dbReference>
<reference evidence="2 3" key="1">
    <citation type="journal article" date="2017" name="Elife">
        <title>Extensive horizontal gene transfer in cheese-associated bacteria.</title>
        <authorList>
            <person name="Bonham K.S."/>
            <person name="Wolfe B.E."/>
            <person name="Dutton R.J."/>
        </authorList>
    </citation>
    <scope>NUCLEOTIDE SEQUENCE [LARGE SCALE GENOMIC DNA]</scope>
    <source>
        <strain evidence="2 3">JB182</strain>
    </source>
</reference>
<evidence type="ECO:0000313" key="2">
    <source>
        <dbReference type="EMBL" id="PMQ20696.1"/>
    </source>
</evidence>
<organism evidence="2 3">
    <name type="scientific">Glutamicibacter arilaitensis</name>
    <dbReference type="NCBI Taxonomy" id="256701"/>
    <lineage>
        <taxon>Bacteria</taxon>
        <taxon>Bacillati</taxon>
        <taxon>Actinomycetota</taxon>
        <taxon>Actinomycetes</taxon>
        <taxon>Micrococcales</taxon>
        <taxon>Micrococcaceae</taxon>
        <taxon>Glutamicibacter</taxon>
    </lineage>
</organism>
<sequence>MIQTMVIHYTQRISWPDLPAELRELIESHLGSQVITAHSQYGGFSAGSADRLLTAAGQKVFAKAVSHGLNGPGAALHAREAEIAAMLPAPMPVPKFLGRIRWDDWEALIFDQAPGVNPQLPWGADELIRVLDTLAQLADQQPAGITSLLPALEVDLREDASGFARIMADEWIPADPWLAQSLEALHELAIEGIGALAGNQLVHTDLRSDNILLGEDGGVLLVDWPWASRGAAWYDALTVLVEARIFDPALDADAIASSHRIFASASSDALTGALAGLAAYYVDAARRPEVPGLPTLRSYHAKQATACVAWLKARLG</sequence>
<keyword evidence="2" id="KW-0808">Transferase</keyword>
<dbReference type="Proteomes" id="UP000235739">
    <property type="component" value="Unassembled WGS sequence"/>
</dbReference>
<proteinExistence type="predicted"/>
<comment type="caution">
    <text evidence="2">The sequence shown here is derived from an EMBL/GenBank/DDBJ whole genome shotgun (WGS) entry which is preliminary data.</text>
</comment>
<dbReference type="PROSITE" id="PS00109">
    <property type="entry name" value="PROTEIN_KINASE_TYR"/>
    <property type="match status" value="1"/>
</dbReference>